<dbReference type="GO" id="GO:0003824">
    <property type="term" value="F:catalytic activity"/>
    <property type="evidence" value="ECO:0007669"/>
    <property type="project" value="InterPro"/>
</dbReference>
<dbReference type="RefSeq" id="WP_090650350.1">
    <property type="nucleotide sequence ID" value="NZ_CBCRYE010000007.1"/>
</dbReference>
<name>A0A1G4TCE4_9CAUL</name>
<dbReference type="GO" id="GO:0030170">
    <property type="term" value="F:pyridoxal phosphate binding"/>
    <property type="evidence" value="ECO:0007669"/>
    <property type="project" value="InterPro"/>
</dbReference>
<dbReference type="Gene3D" id="2.40.33.20">
    <property type="entry name" value="PK beta-barrel domain-like"/>
    <property type="match status" value="1"/>
</dbReference>
<dbReference type="GO" id="GO:0030151">
    <property type="term" value="F:molybdenum ion binding"/>
    <property type="evidence" value="ECO:0007669"/>
    <property type="project" value="InterPro"/>
</dbReference>
<feature type="domain" description="MOSC" evidence="1">
    <location>
        <begin position="121"/>
        <end position="267"/>
    </location>
</feature>
<sequence length="267" mass="30368">MNKGVISALWRYPVKGFTPEPVPEALLCPDDFFPFDRLYALEVGRSGFEAENPVTISKMKFAVLARFAAVVRLRTRYDEVGDVFEVTDEDGKSWAFDLASEAGRQSLARHVETILARHEDYDPTAFPLNLLRAPGWDEVHSHFRFTDSGKGFVSFLNLNSLRDLGQRIGRDLDPLRLRANIWVEDQAAFEDHDWVGRHIRLGEEGPEFEVLKPIVRCVATHVNPETAERDVDLCEALWENYGHRDCGIYARIVKGGTVRPGDVLHLY</sequence>
<dbReference type="OrthoDB" id="581532at2"/>
<dbReference type="InterPro" id="IPR005303">
    <property type="entry name" value="MOCOS_middle"/>
</dbReference>
<dbReference type="EMBL" id="FMTS01000007">
    <property type="protein sequence ID" value="SCW79001.1"/>
    <property type="molecule type" value="Genomic_DNA"/>
</dbReference>
<evidence type="ECO:0000259" key="1">
    <source>
        <dbReference type="PROSITE" id="PS51340"/>
    </source>
</evidence>
<keyword evidence="3" id="KW-1185">Reference proteome</keyword>
<dbReference type="PROSITE" id="PS51340">
    <property type="entry name" value="MOSC"/>
    <property type="match status" value="1"/>
</dbReference>
<dbReference type="Pfam" id="PF03473">
    <property type="entry name" value="MOSC"/>
    <property type="match status" value="1"/>
</dbReference>
<organism evidence="2 3">
    <name type="scientific">Asticcacaulis taihuensis</name>
    <dbReference type="NCBI Taxonomy" id="260084"/>
    <lineage>
        <taxon>Bacteria</taxon>
        <taxon>Pseudomonadati</taxon>
        <taxon>Pseudomonadota</taxon>
        <taxon>Alphaproteobacteria</taxon>
        <taxon>Caulobacterales</taxon>
        <taxon>Caulobacteraceae</taxon>
        <taxon>Asticcacaulis</taxon>
    </lineage>
</organism>
<proteinExistence type="predicted"/>
<dbReference type="Pfam" id="PF03476">
    <property type="entry name" value="MOSC_N"/>
    <property type="match status" value="1"/>
</dbReference>
<evidence type="ECO:0000313" key="3">
    <source>
        <dbReference type="Proteomes" id="UP000199150"/>
    </source>
</evidence>
<gene>
    <name evidence="2" type="ORF">SAMN02927928_3441</name>
</gene>
<evidence type="ECO:0000313" key="2">
    <source>
        <dbReference type="EMBL" id="SCW79001.1"/>
    </source>
</evidence>
<dbReference type="AlphaFoldDB" id="A0A1G4TCE4"/>
<dbReference type="SUPFAM" id="SSF50800">
    <property type="entry name" value="PK beta-barrel domain-like"/>
    <property type="match status" value="1"/>
</dbReference>
<dbReference type="STRING" id="260084.SAMN02927928_3441"/>
<dbReference type="Proteomes" id="UP000199150">
    <property type="component" value="Unassembled WGS sequence"/>
</dbReference>
<protein>
    <recommendedName>
        <fullName evidence="1">MOSC domain-containing protein</fullName>
    </recommendedName>
</protein>
<dbReference type="InterPro" id="IPR005302">
    <property type="entry name" value="MoCF_Sase_C"/>
</dbReference>
<accession>A0A1G4TCE4</accession>
<reference evidence="3" key="1">
    <citation type="submission" date="2016-10" db="EMBL/GenBank/DDBJ databases">
        <authorList>
            <person name="Varghese N."/>
            <person name="Submissions S."/>
        </authorList>
    </citation>
    <scope>NUCLEOTIDE SEQUENCE [LARGE SCALE GENOMIC DNA]</scope>
    <source>
        <strain evidence="3">CGMCC 1.3431</strain>
    </source>
</reference>
<dbReference type="InterPro" id="IPR011037">
    <property type="entry name" value="Pyrv_Knase-like_insert_dom_sf"/>
</dbReference>